<keyword evidence="2" id="KW-0227">DNA damage</keyword>
<dbReference type="GO" id="GO:0032798">
    <property type="term" value="C:Swi5-Sfr1 complex"/>
    <property type="evidence" value="ECO:0007669"/>
    <property type="project" value="TreeGrafter"/>
</dbReference>
<proteinExistence type="inferred from homology"/>
<dbReference type="AlphaFoldDB" id="A0AAW0EDH0"/>
<dbReference type="GO" id="GO:0000709">
    <property type="term" value="P:meiotic joint molecule formation"/>
    <property type="evidence" value="ECO:0007669"/>
    <property type="project" value="TreeGrafter"/>
</dbReference>
<keyword evidence="3" id="KW-0234">DNA repair</keyword>
<comment type="similarity">
    <text evidence="1">Belongs to the SWI5/SAE3 family.</text>
</comment>
<dbReference type="PANTHER" id="PTHR28529:SF2">
    <property type="entry name" value="DNA REPAIR PROTEIN SWI5 HOMOLOG"/>
    <property type="match status" value="1"/>
</dbReference>
<evidence type="ECO:0000256" key="1">
    <source>
        <dbReference type="ARBA" id="ARBA00008060"/>
    </source>
</evidence>
<organism evidence="4 5">
    <name type="scientific">Favolaschia claudopus</name>
    <dbReference type="NCBI Taxonomy" id="2862362"/>
    <lineage>
        <taxon>Eukaryota</taxon>
        <taxon>Fungi</taxon>
        <taxon>Dikarya</taxon>
        <taxon>Basidiomycota</taxon>
        <taxon>Agaricomycotina</taxon>
        <taxon>Agaricomycetes</taxon>
        <taxon>Agaricomycetidae</taxon>
        <taxon>Agaricales</taxon>
        <taxon>Marasmiineae</taxon>
        <taxon>Mycenaceae</taxon>
        <taxon>Favolaschia</taxon>
    </lineage>
</organism>
<comment type="caution">
    <text evidence="4">The sequence shown here is derived from an EMBL/GenBank/DDBJ whole genome shotgun (WGS) entry which is preliminary data.</text>
</comment>
<name>A0AAW0EDH0_9AGAR</name>
<evidence type="ECO:0000313" key="4">
    <source>
        <dbReference type="EMBL" id="KAK7063682.1"/>
    </source>
</evidence>
<evidence type="ECO:0000313" key="5">
    <source>
        <dbReference type="Proteomes" id="UP001362999"/>
    </source>
</evidence>
<dbReference type="Proteomes" id="UP001362999">
    <property type="component" value="Unassembled WGS sequence"/>
</dbReference>
<dbReference type="GO" id="GO:0010772">
    <property type="term" value="P:meiotic DNA recombinase assembly involved in reciprocal meiotic recombination"/>
    <property type="evidence" value="ECO:0007669"/>
    <property type="project" value="TreeGrafter"/>
</dbReference>
<dbReference type="Pfam" id="PF07061">
    <property type="entry name" value="Swi5"/>
    <property type="match status" value="1"/>
</dbReference>
<dbReference type="EMBL" id="JAWWNJ010000001">
    <property type="protein sequence ID" value="KAK7063682.1"/>
    <property type="molecule type" value="Genomic_DNA"/>
</dbReference>
<accession>A0AAW0EDH0</accession>
<keyword evidence="5" id="KW-1185">Reference proteome</keyword>
<reference evidence="4 5" key="1">
    <citation type="journal article" date="2024" name="J Genomics">
        <title>Draft genome sequencing and assembly of Favolaschia claudopus CIRM-BRFM 2984 isolated from oak limbs.</title>
        <authorList>
            <person name="Navarro D."/>
            <person name="Drula E."/>
            <person name="Chaduli D."/>
            <person name="Cazenave R."/>
            <person name="Ahrendt S."/>
            <person name="Wang J."/>
            <person name="Lipzen A."/>
            <person name="Daum C."/>
            <person name="Barry K."/>
            <person name="Grigoriev I.V."/>
            <person name="Favel A."/>
            <person name="Rosso M.N."/>
            <person name="Martin F."/>
        </authorList>
    </citation>
    <scope>NUCLEOTIDE SEQUENCE [LARGE SCALE GENOMIC DNA]</scope>
    <source>
        <strain evidence="4 5">CIRM-BRFM 2984</strain>
    </source>
</reference>
<protein>
    <submittedName>
        <fullName evidence="4">DNA repair protein</fullName>
    </submittedName>
</protein>
<evidence type="ECO:0000256" key="3">
    <source>
        <dbReference type="ARBA" id="ARBA00023204"/>
    </source>
</evidence>
<evidence type="ECO:0000256" key="2">
    <source>
        <dbReference type="ARBA" id="ARBA00022763"/>
    </source>
</evidence>
<gene>
    <name evidence="4" type="ORF">R3P38DRAFT_2819767</name>
</gene>
<sequence>MYAPISAQKQEARVAALEAEIAGLEKELGENENPEVIVKDVIRLLHRYNEAKDATQILIGRLATLKQTTVRQIHEDLDLRDSD</sequence>
<dbReference type="Gene3D" id="1.20.5.170">
    <property type="match status" value="1"/>
</dbReference>
<dbReference type="GO" id="GO:0034974">
    <property type="term" value="C:Swi5-Swi2 complex"/>
    <property type="evidence" value="ECO:0007669"/>
    <property type="project" value="TreeGrafter"/>
</dbReference>
<dbReference type="InterPro" id="IPR010760">
    <property type="entry name" value="DNA-repair_Swi5"/>
</dbReference>
<dbReference type="PANTHER" id="PTHR28529">
    <property type="entry name" value="DNA REPAIR PROTEIN SWI5 HOMOLOG"/>
    <property type="match status" value="1"/>
</dbReference>